<evidence type="ECO:0000256" key="2">
    <source>
        <dbReference type="ARBA" id="ARBA00006413"/>
    </source>
</evidence>
<sequence length="451" mass="46871">MNDSVWILVAELIVVVLAIFMGTRTSGIGLGVWGLVGVAVLVFVFGEAPGNAPVDAVFIVITVITAASTMQAAGGIDWMVSVAAKVIRKRPKSVVFLAPAMSFLFTVGAGTGNIFYPLLPVIHDVSYQQKIRPERALSVSAVASQVGILCSPVSAATASMVVLLAPQGVDLGGLLLIMWPASIAGLLVAALVMMRHGKDLEDDPEYQRRLAEGQIKPPVVDAHENKLPATAVLSASLFLAGVAVIVFFGLFENLRPVIGTDDDGDPLRLSVTVIIEVVMGIIAALIFVFCKVKAADVPKQSTFPAGIVGAIALFGIAWLANTFVAANQTLIVDGLGSVVSGSSAFLGALLFALALFAVAMLTTSQSSATNAIVPIGITIGLPASLLVGLWPAAMGIYTLPANGSQVATVAFDQTGTTKMGKFVLDHSFQLPNLVYVGTAIIVGVALSFLFW</sequence>
<dbReference type="InterPro" id="IPR004668">
    <property type="entry name" value="Anaer_Dcu_memb_transpt"/>
</dbReference>
<name>A0A1H1TDS1_9MICO</name>
<feature type="transmembrane region" description="Helical" evidence="9">
    <location>
        <begin position="338"/>
        <end position="359"/>
    </location>
</feature>
<dbReference type="NCBIfam" id="TIGR00770">
    <property type="entry name" value="Dcu"/>
    <property type="match status" value="1"/>
</dbReference>
<dbReference type="PANTHER" id="PTHR36106">
    <property type="entry name" value="ANAEROBIC C4-DICARBOXYLATE TRANSPORTER DCUB"/>
    <property type="match status" value="1"/>
</dbReference>
<dbReference type="NCBIfam" id="NF009136">
    <property type="entry name" value="PRK12489.1"/>
    <property type="match status" value="1"/>
</dbReference>
<protein>
    <submittedName>
        <fullName evidence="10">Anaerobic C4-dicarboxylate transporter DcuB</fullName>
    </submittedName>
</protein>
<dbReference type="GeneID" id="36299655"/>
<accession>A0A1H1TDS1</accession>
<evidence type="ECO:0000256" key="7">
    <source>
        <dbReference type="ARBA" id="ARBA00022989"/>
    </source>
</evidence>
<keyword evidence="3" id="KW-0813">Transport</keyword>
<keyword evidence="5" id="KW-0997">Cell inner membrane</keyword>
<evidence type="ECO:0000256" key="5">
    <source>
        <dbReference type="ARBA" id="ARBA00022519"/>
    </source>
</evidence>
<feature type="transmembrane region" description="Helical" evidence="9">
    <location>
        <begin position="28"/>
        <end position="45"/>
    </location>
</feature>
<evidence type="ECO:0000256" key="1">
    <source>
        <dbReference type="ARBA" id="ARBA00004429"/>
    </source>
</evidence>
<feature type="transmembrane region" description="Helical" evidence="9">
    <location>
        <begin position="433"/>
        <end position="450"/>
    </location>
</feature>
<feature type="transmembrane region" description="Helical" evidence="9">
    <location>
        <begin position="171"/>
        <end position="192"/>
    </location>
</feature>
<feature type="transmembrane region" description="Helical" evidence="9">
    <location>
        <begin position="371"/>
        <end position="393"/>
    </location>
</feature>
<gene>
    <name evidence="10" type="ORF">SAMN04489809_2166</name>
</gene>
<dbReference type="AlphaFoldDB" id="A0A1H1TDS1"/>
<evidence type="ECO:0000256" key="6">
    <source>
        <dbReference type="ARBA" id="ARBA00022692"/>
    </source>
</evidence>
<organism evidence="10 11">
    <name type="scientific">Microbacterium paraoxydans</name>
    <dbReference type="NCBI Taxonomy" id="199592"/>
    <lineage>
        <taxon>Bacteria</taxon>
        <taxon>Bacillati</taxon>
        <taxon>Actinomycetota</taxon>
        <taxon>Actinomycetes</taxon>
        <taxon>Micrococcales</taxon>
        <taxon>Microbacteriaceae</taxon>
        <taxon>Microbacterium</taxon>
    </lineage>
</organism>
<feature type="transmembrane region" description="Helical" evidence="9">
    <location>
        <begin position="96"/>
        <end position="116"/>
    </location>
</feature>
<evidence type="ECO:0000256" key="9">
    <source>
        <dbReference type="SAM" id="Phobius"/>
    </source>
</evidence>
<feature type="transmembrane region" description="Helical" evidence="9">
    <location>
        <begin position="231"/>
        <end position="251"/>
    </location>
</feature>
<evidence type="ECO:0000256" key="4">
    <source>
        <dbReference type="ARBA" id="ARBA00022475"/>
    </source>
</evidence>
<dbReference type="GO" id="GO:0015556">
    <property type="term" value="F:C4-dicarboxylate transmembrane transporter activity"/>
    <property type="evidence" value="ECO:0007669"/>
    <property type="project" value="InterPro"/>
</dbReference>
<comment type="similarity">
    <text evidence="2">Belongs to the DcuA/DcuB transporter (TC 2.A.13.1) family.</text>
</comment>
<feature type="transmembrane region" description="Helical" evidence="9">
    <location>
        <begin position="57"/>
        <end position="76"/>
    </location>
</feature>
<proteinExistence type="inferred from homology"/>
<dbReference type="EMBL" id="LT629770">
    <property type="protein sequence ID" value="SDS57709.1"/>
    <property type="molecule type" value="Genomic_DNA"/>
</dbReference>
<dbReference type="eggNOG" id="COG2704">
    <property type="taxonomic scope" value="Bacteria"/>
</dbReference>
<feature type="transmembrane region" description="Helical" evidence="9">
    <location>
        <begin position="302"/>
        <end position="326"/>
    </location>
</feature>
<evidence type="ECO:0000313" key="10">
    <source>
        <dbReference type="EMBL" id="SDS57709.1"/>
    </source>
</evidence>
<feature type="transmembrane region" description="Helical" evidence="9">
    <location>
        <begin position="5"/>
        <end position="22"/>
    </location>
</feature>
<comment type="subcellular location">
    <subcellularLocation>
        <location evidence="1">Cell inner membrane</location>
        <topology evidence="1">Multi-pass membrane protein</topology>
    </subcellularLocation>
</comment>
<feature type="transmembrane region" description="Helical" evidence="9">
    <location>
        <begin position="271"/>
        <end position="290"/>
    </location>
</feature>
<dbReference type="GO" id="GO:0005886">
    <property type="term" value="C:plasma membrane"/>
    <property type="evidence" value="ECO:0007669"/>
    <property type="project" value="UniProtKB-SubCell"/>
</dbReference>
<dbReference type="NCBIfam" id="NF006927">
    <property type="entry name" value="PRK09412.1"/>
    <property type="match status" value="1"/>
</dbReference>
<dbReference type="Proteomes" id="UP000182126">
    <property type="component" value="Chromosome I"/>
</dbReference>
<keyword evidence="7 9" id="KW-1133">Transmembrane helix</keyword>
<dbReference type="RefSeq" id="WP_060923248.1">
    <property type="nucleotide sequence ID" value="NZ_LT629770.1"/>
</dbReference>
<dbReference type="Pfam" id="PF03605">
    <property type="entry name" value="DcuA_DcuB"/>
    <property type="match status" value="1"/>
</dbReference>
<keyword evidence="4" id="KW-1003">Cell membrane</keyword>
<reference evidence="10 11" key="1">
    <citation type="submission" date="2016-10" db="EMBL/GenBank/DDBJ databases">
        <authorList>
            <person name="de Groot N.N."/>
        </authorList>
    </citation>
    <scope>NUCLEOTIDE SEQUENCE [LARGE SCALE GENOMIC DNA]</scope>
    <source>
        <strain evidence="10 11">DSM 15019</strain>
    </source>
</reference>
<evidence type="ECO:0000256" key="3">
    <source>
        <dbReference type="ARBA" id="ARBA00022448"/>
    </source>
</evidence>
<dbReference type="PANTHER" id="PTHR36106:SF3">
    <property type="entry name" value="ANAEROBIC C4-DICARBOXYLATE TRANSPORTER DCUB"/>
    <property type="match status" value="1"/>
</dbReference>
<evidence type="ECO:0000313" key="11">
    <source>
        <dbReference type="Proteomes" id="UP000182126"/>
    </source>
</evidence>
<keyword evidence="6 9" id="KW-0812">Transmembrane</keyword>
<keyword evidence="8 9" id="KW-0472">Membrane</keyword>
<dbReference type="PIRSF" id="PIRSF004539">
    <property type="entry name" value="C4-dicrbxl_trns"/>
    <property type="match status" value="1"/>
</dbReference>
<evidence type="ECO:0000256" key="8">
    <source>
        <dbReference type="ARBA" id="ARBA00023136"/>
    </source>
</evidence>